<dbReference type="InterPro" id="IPR022412">
    <property type="entry name" value="Quinolinate_PRibosylTrfase_N"/>
</dbReference>
<keyword evidence="9" id="KW-0808">Transferase</keyword>
<dbReference type="PANTHER" id="PTHR42716:SF2">
    <property type="entry name" value="L-ASPARTATE OXIDASE, CHLOROPLASTIC"/>
    <property type="match status" value="1"/>
</dbReference>
<evidence type="ECO:0000259" key="18">
    <source>
        <dbReference type="Pfam" id="PF01729"/>
    </source>
</evidence>
<comment type="function">
    <text evidence="12">Catalyzes the oxidation of L-aspartate to iminoaspartate, the first step in the de novo biosynthesis of NAD(+).</text>
</comment>
<evidence type="ECO:0000256" key="6">
    <source>
        <dbReference type="ARBA" id="ARBA00021901"/>
    </source>
</evidence>
<comment type="subcellular location">
    <subcellularLocation>
        <location evidence="16">Cytoplasm</location>
    </subcellularLocation>
</comment>
<dbReference type="SUPFAM" id="SSF51905">
    <property type="entry name" value="FAD/NAD(P)-binding domain"/>
    <property type="match status" value="1"/>
</dbReference>
<dbReference type="InterPro" id="IPR003953">
    <property type="entry name" value="FAD-dep_OxRdtase_2_FAD-bd"/>
</dbReference>
<gene>
    <name evidence="21" type="ORF">GCM10009544_53110</name>
</gene>
<name>A0ABN1AVP0_9ACTN</name>
<dbReference type="Gene3D" id="3.50.50.60">
    <property type="entry name" value="FAD/NAD(P)-binding domain"/>
    <property type="match status" value="1"/>
</dbReference>
<dbReference type="Gene3D" id="3.90.1170.20">
    <property type="entry name" value="Quinolinate phosphoribosyl transferase, N-terminal domain"/>
    <property type="match status" value="1"/>
</dbReference>
<accession>A0ABN1AVP0</accession>
<comment type="catalytic activity">
    <reaction evidence="13">
        <text>nicotinate beta-D-ribonucleotide + CO2 + diphosphate = quinolinate + 5-phospho-alpha-D-ribose 1-diphosphate + 2 H(+)</text>
        <dbReference type="Rhea" id="RHEA:12733"/>
        <dbReference type="ChEBI" id="CHEBI:15378"/>
        <dbReference type="ChEBI" id="CHEBI:16526"/>
        <dbReference type="ChEBI" id="CHEBI:29959"/>
        <dbReference type="ChEBI" id="CHEBI:33019"/>
        <dbReference type="ChEBI" id="CHEBI:57502"/>
        <dbReference type="ChEBI" id="CHEBI:58017"/>
        <dbReference type="EC" id="2.4.2.19"/>
    </reaction>
</comment>
<dbReference type="InterPro" id="IPR027477">
    <property type="entry name" value="Succ_DH/fumarate_Rdtase_cat_sf"/>
</dbReference>
<dbReference type="InterPro" id="IPR036188">
    <property type="entry name" value="FAD/NAD-bd_sf"/>
</dbReference>
<dbReference type="InterPro" id="IPR037128">
    <property type="entry name" value="Quinolinate_PRibosylTase_N_sf"/>
</dbReference>
<feature type="domain" description="FAD-dependent oxidoreductase 2 FAD-binding" evidence="17">
    <location>
        <begin position="18"/>
        <end position="398"/>
    </location>
</feature>
<dbReference type="PRINTS" id="PR00411">
    <property type="entry name" value="PNDRDTASEI"/>
</dbReference>
<evidence type="ECO:0000256" key="12">
    <source>
        <dbReference type="ARBA" id="ARBA00029426"/>
    </source>
</evidence>
<comment type="catalytic activity">
    <reaction evidence="14">
        <text>L-aspartate + O2 = iminosuccinate + H2O2</text>
        <dbReference type="Rhea" id="RHEA:25876"/>
        <dbReference type="ChEBI" id="CHEBI:15379"/>
        <dbReference type="ChEBI" id="CHEBI:16240"/>
        <dbReference type="ChEBI" id="CHEBI:29991"/>
        <dbReference type="ChEBI" id="CHEBI:77875"/>
        <dbReference type="EC" id="1.4.3.16"/>
    </reaction>
    <physiologicalReaction direction="left-to-right" evidence="14">
        <dbReference type="Rhea" id="RHEA:25877"/>
    </physiologicalReaction>
</comment>
<evidence type="ECO:0000256" key="13">
    <source>
        <dbReference type="ARBA" id="ARBA00047445"/>
    </source>
</evidence>
<dbReference type="Proteomes" id="UP001499895">
    <property type="component" value="Unassembled WGS sequence"/>
</dbReference>
<comment type="cofactor">
    <cofactor evidence="1 16">
        <name>FAD</name>
        <dbReference type="ChEBI" id="CHEBI:57692"/>
    </cofactor>
</comment>
<dbReference type="InterPro" id="IPR037099">
    <property type="entry name" value="Fum_R/Succ_DH_flav-like_C_sf"/>
</dbReference>
<evidence type="ECO:0000256" key="4">
    <source>
        <dbReference type="ARBA" id="ARBA00004950"/>
    </source>
</evidence>
<evidence type="ECO:0000259" key="20">
    <source>
        <dbReference type="Pfam" id="PF02910"/>
    </source>
</evidence>
<evidence type="ECO:0000256" key="5">
    <source>
        <dbReference type="ARBA" id="ARBA00008562"/>
    </source>
</evidence>
<keyword evidence="22" id="KW-1185">Reference proteome</keyword>
<protein>
    <recommendedName>
        <fullName evidence="6 15">L-aspartate oxidase</fullName>
        <ecNumber evidence="15 16">1.4.3.16</ecNumber>
    </recommendedName>
</protein>
<dbReference type="SUPFAM" id="SSF56425">
    <property type="entry name" value="Succinate dehydrogenase/fumarate reductase flavoprotein, catalytic domain"/>
    <property type="match status" value="1"/>
</dbReference>
<dbReference type="CDD" id="cd01572">
    <property type="entry name" value="QPRTase"/>
    <property type="match status" value="1"/>
</dbReference>
<evidence type="ECO:0000313" key="22">
    <source>
        <dbReference type="Proteomes" id="UP001499895"/>
    </source>
</evidence>
<dbReference type="Gene3D" id="3.20.20.70">
    <property type="entry name" value="Aldolase class I"/>
    <property type="match status" value="1"/>
</dbReference>
<comment type="pathway">
    <text evidence="4 16">Cofactor biosynthesis; NAD(+) biosynthesis; iminoaspartate from L-aspartate (oxidase route): step 1/1.</text>
</comment>
<dbReference type="Pfam" id="PF02749">
    <property type="entry name" value="QRPTase_N"/>
    <property type="match status" value="1"/>
</dbReference>
<dbReference type="NCBIfam" id="TIGR00551">
    <property type="entry name" value="nadB"/>
    <property type="match status" value="1"/>
</dbReference>
<evidence type="ECO:0000256" key="16">
    <source>
        <dbReference type="RuleBase" id="RU362049"/>
    </source>
</evidence>
<evidence type="ECO:0000313" key="21">
    <source>
        <dbReference type="EMBL" id="GAA0484835.1"/>
    </source>
</evidence>
<keyword evidence="11 16" id="KW-0560">Oxidoreductase</keyword>
<evidence type="ECO:0000259" key="17">
    <source>
        <dbReference type="Pfam" id="PF00890"/>
    </source>
</evidence>
<proteinExistence type="inferred from homology"/>
<reference evidence="21 22" key="1">
    <citation type="journal article" date="2019" name="Int. J. Syst. Evol. Microbiol.">
        <title>The Global Catalogue of Microorganisms (GCM) 10K type strain sequencing project: providing services to taxonomists for standard genome sequencing and annotation.</title>
        <authorList>
            <consortium name="The Broad Institute Genomics Platform"/>
            <consortium name="The Broad Institute Genome Sequencing Center for Infectious Disease"/>
            <person name="Wu L."/>
            <person name="Ma J."/>
        </authorList>
    </citation>
    <scope>NUCLEOTIDE SEQUENCE [LARGE SCALE GENOMIC DNA]</scope>
    <source>
        <strain evidence="21 22">JCM 10649</strain>
    </source>
</reference>
<dbReference type="Pfam" id="PF02910">
    <property type="entry name" value="Succ_DH_flav_C"/>
    <property type="match status" value="1"/>
</dbReference>
<dbReference type="InterPro" id="IPR002638">
    <property type="entry name" value="Quinolinate_PRibosylTrfase_C"/>
</dbReference>
<dbReference type="InterPro" id="IPR013785">
    <property type="entry name" value="Aldolase_TIM"/>
</dbReference>
<dbReference type="SUPFAM" id="SSF54675">
    <property type="entry name" value="Nicotinate/Quinolinate PRTase N-terminal domain-like"/>
    <property type="match status" value="1"/>
</dbReference>
<keyword evidence="7 16" id="KW-0285">Flavoprotein</keyword>
<evidence type="ECO:0000256" key="8">
    <source>
        <dbReference type="ARBA" id="ARBA00022642"/>
    </source>
</evidence>
<dbReference type="Pfam" id="PF00890">
    <property type="entry name" value="FAD_binding_2"/>
    <property type="match status" value="1"/>
</dbReference>
<dbReference type="EMBL" id="BAAAHB010000085">
    <property type="protein sequence ID" value="GAA0484835.1"/>
    <property type="molecule type" value="Genomic_DNA"/>
</dbReference>
<comment type="function">
    <text evidence="2">Involved in the catabolism of quinolinic acid (QA).</text>
</comment>
<dbReference type="NCBIfam" id="NF005867">
    <property type="entry name" value="PRK07804.1"/>
    <property type="match status" value="1"/>
</dbReference>
<dbReference type="PANTHER" id="PTHR42716">
    <property type="entry name" value="L-ASPARTATE OXIDASE"/>
    <property type="match status" value="1"/>
</dbReference>
<evidence type="ECO:0000256" key="3">
    <source>
        <dbReference type="ARBA" id="ARBA00004893"/>
    </source>
</evidence>
<dbReference type="Gene3D" id="1.20.58.100">
    <property type="entry name" value="Fumarate reductase/succinate dehydrogenase flavoprotein-like, C-terminal domain"/>
    <property type="match status" value="1"/>
</dbReference>
<sequence length="916" mass="96017">MTGIRLHAPSPGWSLDADVVVIGSGVAGLTVALRCAAAGARVTVVTKARLDDGSTRWAQGGIAAALGDGDTPEQHLDDTLVAGAGLCSEEAVRAMVTEGPGAVRRLIATGALFDTDSDTGEILLTREGGHHRRRIAHAGGDATGAEISRALVGAVRDAGIETVENALVLDLLKDASGRAAGVTLHVMGEGRRDGVGAVRAKAVVLATGGMGQVFSATTNPAVSTGDGVALALRAGAQVSDLEFVQFHPTVLWLGPDAEGQQPLVSEAVRGEGAHLVDAAGHRFMVGAHELAELAPRDIVAKGIMRRMREQGAEHMYLDARHFGAEMWAHRFPTILAACRAHGIDPVTEPIPVAPAAHYASGGVRTDLRGRTTVPGLYACGEVACTGVHGANRLASNSLLEGLVFAEHIAADIAAGGARTPGAATLEEQPVTPLLAPEARLAIQRIMTTGAGVLRSAESLTRAAAALDHLHSEAATALETDGKTAEPGTESWEATNLLLVARVMVAAALRREETRGCHWREDFPDRDDATWHRHLLVTLRPDRTLAVSRTDSADFPLLPASPPVFPPVTPPVPKETSVSTTPDDLTVHRITLPGEEPAAESAGGCGDGCGCGEIFEDDAMECGLDPSLAALLTEAGLNPLQIEDLAHLAVEEDLDGGEDVTTVATIPEDAVATGDFTAREDGTVAGLRVAEAILSVVCTDEFEVERHVEDGDRVTAGQKLLTVRTRTRDLLTAERSALNLLCHLSGIATATREWSDILKGTKAAVRDTRKTTVGLRALEKYAVRCGDGVNHRMSLSDAALIKDNHVIAAGGVAEAFRLVRASFPDVPIEVEVDRIDQIPPVLAEGADLILLDNFTPEQTREAVELVAGRAMLESSGRLTLVNARAYAETGVDYLAVGALTHSSPILDIGLDLREEDA</sequence>
<feature type="domain" description="Quinolinate phosphoribosyl transferase N-terminal" evidence="19">
    <location>
        <begin position="658"/>
        <end position="744"/>
    </location>
</feature>
<organism evidence="21 22">
    <name type="scientific">Streptomyces stramineus</name>
    <dbReference type="NCBI Taxonomy" id="173861"/>
    <lineage>
        <taxon>Bacteria</taxon>
        <taxon>Bacillati</taxon>
        <taxon>Actinomycetota</taxon>
        <taxon>Actinomycetes</taxon>
        <taxon>Kitasatosporales</taxon>
        <taxon>Streptomycetaceae</taxon>
        <taxon>Streptomyces</taxon>
    </lineage>
</organism>
<evidence type="ECO:0000256" key="9">
    <source>
        <dbReference type="ARBA" id="ARBA00022679"/>
    </source>
</evidence>
<keyword evidence="8 16" id="KW-0662">Pyridine nucleotide biosynthesis</keyword>
<dbReference type="SUPFAM" id="SSF46977">
    <property type="entry name" value="Succinate dehydrogenase/fumarate reductase flavoprotein C-terminal domain"/>
    <property type="match status" value="1"/>
</dbReference>
<evidence type="ECO:0000256" key="2">
    <source>
        <dbReference type="ARBA" id="ARBA00003237"/>
    </source>
</evidence>
<dbReference type="PRINTS" id="PR00368">
    <property type="entry name" value="FADPNR"/>
</dbReference>
<feature type="domain" description="Quinolinate phosphoribosyl transferase C-terminal" evidence="18">
    <location>
        <begin position="746"/>
        <end position="910"/>
    </location>
</feature>
<evidence type="ECO:0000259" key="19">
    <source>
        <dbReference type="Pfam" id="PF02749"/>
    </source>
</evidence>
<evidence type="ECO:0000256" key="15">
    <source>
        <dbReference type="NCBIfam" id="TIGR00551"/>
    </source>
</evidence>
<dbReference type="Pfam" id="PF01729">
    <property type="entry name" value="QRPTase_C"/>
    <property type="match status" value="1"/>
</dbReference>
<dbReference type="InterPro" id="IPR015939">
    <property type="entry name" value="Fum_Rdtase/Succ_DH_flav-like_C"/>
</dbReference>
<dbReference type="InterPro" id="IPR036068">
    <property type="entry name" value="Nicotinate_pribotase-like_C"/>
</dbReference>
<comment type="similarity">
    <text evidence="5 16">Belongs to the FAD-dependent oxidoreductase 2 family. NadB subfamily.</text>
</comment>
<feature type="domain" description="Fumarate reductase/succinate dehydrogenase flavoprotein-like C-terminal" evidence="20">
    <location>
        <begin position="440"/>
        <end position="541"/>
    </location>
</feature>
<comment type="caution">
    <text evidence="21">The sequence shown here is derived from an EMBL/GenBank/DDBJ whole genome shotgun (WGS) entry which is preliminary data.</text>
</comment>
<evidence type="ECO:0000256" key="7">
    <source>
        <dbReference type="ARBA" id="ARBA00022630"/>
    </source>
</evidence>
<dbReference type="SUPFAM" id="SSF51690">
    <property type="entry name" value="Nicotinate/Quinolinate PRTase C-terminal domain-like"/>
    <property type="match status" value="1"/>
</dbReference>
<keyword evidence="10 16" id="KW-0274">FAD</keyword>
<evidence type="ECO:0000256" key="1">
    <source>
        <dbReference type="ARBA" id="ARBA00001974"/>
    </source>
</evidence>
<comment type="pathway">
    <text evidence="3">Cofactor biosynthesis; NAD(+) biosynthesis; nicotinate D-ribonucleotide from quinolinate: step 1/1.</text>
</comment>
<evidence type="ECO:0000256" key="14">
    <source>
        <dbReference type="ARBA" id="ARBA00048305"/>
    </source>
</evidence>
<dbReference type="InterPro" id="IPR005288">
    <property type="entry name" value="NadB"/>
</dbReference>
<evidence type="ECO:0000256" key="11">
    <source>
        <dbReference type="ARBA" id="ARBA00023002"/>
    </source>
</evidence>
<dbReference type="InterPro" id="IPR004393">
    <property type="entry name" value="NadC"/>
</dbReference>
<dbReference type="Gene3D" id="3.90.700.10">
    <property type="entry name" value="Succinate dehydrogenase/fumarate reductase flavoprotein, catalytic domain"/>
    <property type="match status" value="1"/>
</dbReference>
<dbReference type="EC" id="1.4.3.16" evidence="15 16"/>
<dbReference type="NCBIfam" id="TIGR00078">
    <property type="entry name" value="nadC"/>
    <property type="match status" value="1"/>
</dbReference>
<evidence type="ECO:0000256" key="10">
    <source>
        <dbReference type="ARBA" id="ARBA00022827"/>
    </source>
</evidence>